<reference evidence="3" key="1">
    <citation type="journal article" date="2014" name="Int. J. Syst. Evol. Microbiol.">
        <title>Complete genome sequence of Corynebacterium casei LMG S-19264T (=DSM 44701T), isolated from a smear-ripened cheese.</title>
        <authorList>
            <consortium name="US DOE Joint Genome Institute (JGI-PGF)"/>
            <person name="Walter F."/>
            <person name="Albersmeier A."/>
            <person name="Kalinowski J."/>
            <person name="Ruckert C."/>
        </authorList>
    </citation>
    <scope>NUCLEOTIDE SEQUENCE</scope>
    <source>
        <strain evidence="3">JCM 4386</strain>
    </source>
</reference>
<feature type="compositionally biased region" description="Low complexity" evidence="1">
    <location>
        <begin position="332"/>
        <end position="347"/>
    </location>
</feature>
<dbReference type="InterPro" id="IPR009839">
    <property type="entry name" value="SseB_N"/>
</dbReference>
<gene>
    <name evidence="3" type="ORF">GCM10010269_03910</name>
</gene>
<feature type="region of interest" description="Disordered" evidence="1">
    <location>
        <begin position="248"/>
        <end position="396"/>
    </location>
</feature>
<evidence type="ECO:0000256" key="1">
    <source>
        <dbReference type="SAM" id="MobiDB-lite"/>
    </source>
</evidence>
<feature type="domain" description="SseB protein N-terminal" evidence="2">
    <location>
        <begin position="141"/>
        <end position="241"/>
    </location>
</feature>
<dbReference type="AlphaFoldDB" id="A0A918L124"/>
<feature type="region of interest" description="Disordered" evidence="1">
    <location>
        <begin position="1"/>
        <end position="69"/>
    </location>
</feature>
<name>A0A918L124_9ACTN</name>
<comment type="caution">
    <text evidence="3">The sequence shown here is derived from an EMBL/GenBank/DDBJ whole genome shotgun (WGS) entry which is preliminary data.</text>
</comment>
<feature type="compositionally biased region" description="Pro residues" evidence="1">
    <location>
        <begin position="58"/>
        <end position="69"/>
    </location>
</feature>
<reference evidence="3" key="2">
    <citation type="submission" date="2020-09" db="EMBL/GenBank/DDBJ databases">
        <authorList>
            <person name="Sun Q."/>
            <person name="Ohkuma M."/>
        </authorList>
    </citation>
    <scope>NUCLEOTIDE SEQUENCE</scope>
    <source>
        <strain evidence="3">JCM 4386</strain>
    </source>
</reference>
<organism evidence="3 4">
    <name type="scientific">Streptomyces humidus</name>
    <dbReference type="NCBI Taxonomy" id="52259"/>
    <lineage>
        <taxon>Bacteria</taxon>
        <taxon>Bacillati</taxon>
        <taxon>Actinomycetota</taxon>
        <taxon>Actinomycetes</taxon>
        <taxon>Kitasatosporales</taxon>
        <taxon>Streptomycetaceae</taxon>
        <taxon>Streptomyces</taxon>
    </lineage>
</organism>
<evidence type="ECO:0000259" key="2">
    <source>
        <dbReference type="Pfam" id="PF07179"/>
    </source>
</evidence>
<feature type="compositionally biased region" description="Acidic residues" evidence="1">
    <location>
        <begin position="252"/>
        <end position="263"/>
    </location>
</feature>
<evidence type="ECO:0000313" key="3">
    <source>
        <dbReference type="EMBL" id="GGR68442.1"/>
    </source>
</evidence>
<dbReference type="InterPro" id="IPR047659">
    <property type="entry name" value="T7SS_assoc"/>
</dbReference>
<dbReference type="NCBIfam" id="NF033532">
    <property type="entry name" value="lone7para_assoc"/>
    <property type="match status" value="1"/>
</dbReference>
<feature type="compositionally biased region" description="Basic and acidic residues" evidence="1">
    <location>
        <begin position="284"/>
        <end position="301"/>
    </location>
</feature>
<proteinExistence type="predicted"/>
<dbReference type="Proteomes" id="UP000606194">
    <property type="component" value="Unassembled WGS sequence"/>
</dbReference>
<protein>
    <recommendedName>
        <fullName evidence="2">SseB protein N-terminal domain-containing protein</fullName>
    </recommendedName>
</protein>
<feature type="compositionally biased region" description="Basic and acidic residues" evidence="1">
    <location>
        <begin position="33"/>
        <end position="42"/>
    </location>
</feature>
<evidence type="ECO:0000313" key="4">
    <source>
        <dbReference type="Proteomes" id="UP000606194"/>
    </source>
</evidence>
<dbReference type="Pfam" id="PF07179">
    <property type="entry name" value="SseB"/>
    <property type="match status" value="1"/>
</dbReference>
<accession>A0A918L124</accession>
<keyword evidence="4" id="KW-1185">Reference proteome</keyword>
<dbReference type="EMBL" id="BMTL01000002">
    <property type="protein sequence ID" value="GGR68442.1"/>
    <property type="molecule type" value="Genomic_DNA"/>
</dbReference>
<sequence length="410" mass="42101">MSDIMPPENLPGDDPSTSADTSARPAGDPESPSIHEAERDAPRPVLSWPAESSEPAPGDAPEPADLPPAPEHIVDAALLAPGHWFGFVDPAWRGTWPPPTWAVAGQWRSDTAGRLVEWQSNPEYIPSPSARGWSRPTDPIDAAVQRAAAGYGGEDEVPLLVARAQVAVYVRPDGEPVTAVDPEGSPVVPVLTSPSQLAGVGRLAYEVHSVLDLVEKVPPGHALYLNPAAAVAMRLDPEALEQALAVVRSEAAAEDEAEDEGEEAEHGAEDEVAGAQGTGTPADAADRDAGPSADEAGRQDDEPVVGATRIDTSGSVPAPVIPQRSAAESDESPQSKQSKQSPESKQSPPNPPGASDVDDASGTRQRAETEGAGGVAETPAAVSQATGRADSPAPNLADGAAAMLMGASDS</sequence>